<evidence type="ECO:0000313" key="8">
    <source>
        <dbReference type="Proteomes" id="UP001050691"/>
    </source>
</evidence>
<dbReference type="AlphaFoldDB" id="A0AAV4ZYN1"/>
<name>A0AAV4ZYN1_9AGAM</name>
<dbReference type="GO" id="GO:0019185">
    <property type="term" value="C:snRNA-activating protein complex"/>
    <property type="evidence" value="ECO:0007669"/>
    <property type="project" value="TreeGrafter"/>
</dbReference>
<dbReference type="PANTHER" id="PTHR13421:SF16">
    <property type="entry name" value="SNRNA-ACTIVATING PROTEIN COMPLEX SUBUNIT 3"/>
    <property type="match status" value="1"/>
</dbReference>
<evidence type="ECO:0008006" key="9">
    <source>
        <dbReference type="Google" id="ProtNLM"/>
    </source>
</evidence>
<evidence type="ECO:0000256" key="3">
    <source>
        <dbReference type="ARBA" id="ARBA00023015"/>
    </source>
</evidence>
<comment type="similarity">
    <text evidence="2">Belongs to the SNAPC3/SRD2 family.</text>
</comment>
<comment type="subcellular location">
    <subcellularLocation>
        <location evidence="1">Nucleus</location>
    </subcellularLocation>
</comment>
<evidence type="ECO:0000256" key="6">
    <source>
        <dbReference type="ARBA" id="ARBA00023242"/>
    </source>
</evidence>
<dbReference type="GO" id="GO:0001006">
    <property type="term" value="F:RNA polymerase III type 3 promoter sequence-specific DNA binding"/>
    <property type="evidence" value="ECO:0007669"/>
    <property type="project" value="TreeGrafter"/>
</dbReference>
<proteinExistence type="inferred from homology"/>
<dbReference type="GO" id="GO:0042795">
    <property type="term" value="P:snRNA transcription by RNA polymerase II"/>
    <property type="evidence" value="ECO:0007669"/>
    <property type="project" value="TreeGrafter"/>
</dbReference>
<protein>
    <recommendedName>
        <fullName evidence="9">snRNA-activating protein complex subunit 3</fullName>
    </recommendedName>
</protein>
<evidence type="ECO:0000313" key="7">
    <source>
        <dbReference type="EMBL" id="GJJ06337.1"/>
    </source>
</evidence>
<dbReference type="GO" id="GO:0003681">
    <property type="term" value="F:bent DNA binding"/>
    <property type="evidence" value="ECO:0007669"/>
    <property type="project" value="TreeGrafter"/>
</dbReference>
<gene>
    <name evidence="7" type="ORF">Clacol_000528</name>
</gene>
<dbReference type="GO" id="GO:0001046">
    <property type="term" value="F:core promoter sequence-specific DNA binding"/>
    <property type="evidence" value="ECO:0007669"/>
    <property type="project" value="TreeGrafter"/>
</dbReference>
<keyword evidence="8" id="KW-1185">Reference proteome</keyword>
<accession>A0AAV4ZYN1</accession>
<reference evidence="7" key="1">
    <citation type="submission" date="2021-10" db="EMBL/GenBank/DDBJ databases">
        <title>De novo Genome Assembly of Clathrus columnatus (Basidiomycota, Fungi) Using Illumina and Nanopore Sequence Data.</title>
        <authorList>
            <person name="Ogiso-Tanaka E."/>
            <person name="Itagaki H."/>
            <person name="Hosoya T."/>
            <person name="Hosaka K."/>
        </authorList>
    </citation>
    <scope>NUCLEOTIDE SEQUENCE</scope>
    <source>
        <strain evidence="7">MO-923</strain>
    </source>
</reference>
<keyword evidence="4" id="KW-0238">DNA-binding</keyword>
<dbReference type="Pfam" id="PF12251">
    <property type="entry name" value="SNAPC3"/>
    <property type="match status" value="1"/>
</dbReference>
<dbReference type="InterPro" id="IPR022042">
    <property type="entry name" value="snRNA-activating_su3"/>
</dbReference>
<keyword evidence="6" id="KW-0539">Nucleus</keyword>
<keyword evidence="3" id="KW-0805">Transcription regulation</keyword>
<dbReference type="Proteomes" id="UP001050691">
    <property type="component" value="Unassembled WGS sequence"/>
</dbReference>
<evidence type="ECO:0000256" key="1">
    <source>
        <dbReference type="ARBA" id="ARBA00004123"/>
    </source>
</evidence>
<comment type="caution">
    <text evidence="7">The sequence shown here is derived from an EMBL/GenBank/DDBJ whole genome shotgun (WGS) entry which is preliminary data.</text>
</comment>
<evidence type="ECO:0000256" key="4">
    <source>
        <dbReference type="ARBA" id="ARBA00023125"/>
    </source>
</evidence>
<evidence type="ECO:0000256" key="5">
    <source>
        <dbReference type="ARBA" id="ARBA00023163"/>
    </source>
</evidence>
<evidence type="ECO:0000256" key="2">
    <source>
        <dbReference type="ARBA" id="ARBA00010410"/>
    </source>
</evidence>
<organism evidence="7 8">
    <name type="scientific">Clathrus columnatus</name>
    <dbReference type="NCBI Taxonomy" id="1419009"/>
    <lineage>
        <taxon>Eukaryota</taxon>
        <taxon>Fungi</taxon>
        <taxon>Dikarya</taxon>
        <taxon>Basidiomycota</taxon>
        <taxon>Agaricomycotina</taxon>
        <taxon>Agaricomycetes</taxon>
        <taxon>Phallomycetidae</taxon>
        <taxon>Phallales</taxon>
        <taxon>Clathraceae</taxon>
        <taxon>Clathrus</taxon>
    </lineage>
</organism>
<dbReference type="PANTHER" id="PTHR13421">
    <property type="entry name" value="SNRNA-ACTIVATING PROTEIN COMPLEX SUBUNIT 3"/>
    <property type="match status" value="1"/>
</dbReference>
<dbReference type="GO" id="GO:0000978">
    <property type="term" value="F:RNA polymerase II cis-regulatory region sequence-specific DNA binding"/>
    <property type="evidence" value="ECO:0007669"/>
    <property type="project" value="TreeGrafter"/>
</dbReference>
<dbReference type="GO" id="GO:0005634">
    <property type="term" value="C:nucleus"/>
    <property type="evidence" value="ECO:0007669"/>
    <property type="project" value="UniProtKB-SubCell"/>
</dbReference>
<dbReference type="GO" id="GO:0042796">
    <property type="term" value="P:snRNA transcription by RNA polymerase III"/>
    <property type="evidence" value="ECO:0007669"/>
    <property type="project" value="TreeGrafter"/>
</dbReference>
<sequence>MTCRPPVFTWNEELHFGPSSEIIPIVEFQDEAENLAKRSLCPWLENRDTPESDSYEGIAVWKEWEELPQENKMVVQAECSLDDLKAELNEICCSQTSFAYLQRRHSSMVASLNDDPNKVRSIPSNAEPWKHAIENVPLKMWKLQSTAKPYVRKGRVSDQNALAALQFNTQSLLPEVQREILIFITLYTRIRWYPHGFSRTSQHVLTSSSTLKDVWDCVSCMFKGHGKMPKEIVGSESHEGMGQAEMKHKVVGYQSVSEEDDHDSVVVTIGNNVYCDGYGTPDYADRLLSHIELLKPTVNTGMTPELMLAPYERPKRTQSYTKGPPLENVTLRSLTLRINEPYWMMHRANCDHWFVVDEIRLQNPRDPISRYPITLQRTPTLRPLCRICGKIPATLSVLNDMRLGESPFLVCTPCWELFGGAPKPKESESIDDRVVVVPLLMDI</sequence>
<dbReference type="EMBL" id="BPWL01000001">
    <property type="protein sequence ID" value="GJJ06337.1"/>
    <property type="molecule type" value="Genomic_DNA"/>
</dbReference>
<keyword evidence="5" id="KW-0804">Transcription</keyword>